<evidence type="ECO:0000313" key="2">
    <source>
        <dbReference type="EMBL" id="PEC20733.1"/>
    </source>
</evidence>
<accession>A0A2A7HV64</accession>
<dbReference type="RefSeq" id="WP_097904891.1">
    <property type="nucleotide sequence ID" value="NZ_NVLK01000037.1"/>
</dbReference>
<dbReference type="Proteomes" id="UP000220006">
    <property type="component" value="Unassembled WGS sequence"/>
</dbReference>
<dbReference type="Pfam" id="PF09346">
    <property type="entry name" value="SMI1_KNR4"/>
    <property type="match status" value="1"/>
</dbReference>
<protein>
    <recommendedName>
        <fullName evidence="1">Knr4/Smi1-like domain-containing protein</fullName>
    </recommendedName>
</protein>
<dbReference type="SMART" id="SM00860">
    <property type="entry name" value="SMI1_KNR4"/>
    <property type="match status" value="1"/>
</dbReference>
<reference evidence="2 3" key="1">
    <citation type="submission" date="2017-09" db="EMBL/GenBank/DDBJ databases">
        <title>Large-scale bioinformatics analysis of Bacillus genomes uncovers conserved roles of natural products in bacterial physiology.</title>
        <authorList>
            <consortium name="Agbiome Team Llc"/>
            <person name="Bleich R.M."/>
            <person name="Grubbs K.J."/>
            <person name="Santa Maria K.C."/>
            <person name="Allen S.E."/>
            <person name="Farag S."/>
            <person name="Shank E.A."/>
            <person name="Bowers A."/>
        </authorList>
    </citation>
    <scope>NUCLEOTIDE SEQUENCE [LARGE SCALE GENOMIC DNA]</scope>
    <source>
        <strain evidence="2 3">AFS096845</strain>
    </source>
</reference>
<feature type="domain" description="Knr4/Smi1-like" evidence="1">
    <location>
        <begin position="15"/>
        <end position="150"/>
    </location>
</feature>
<comment type="caution">
    <text evidence="2">The sequence shown here is derived from an EMBL/GenBank/DDBJ whole genome shotgun (WGS) entry which is preliminary data.</text>
</comment>
<dbReference type="AlphaFoldDB" id="A0A2A7HV64"/>
<name>A0A2A7HV64_BACCE</name>
<dbReference type="Gene3D" id="3.40.1580.10">
    <property type="entry name" value="SMI1/KNR4-like"/>
    <property type="match status" value="1"/>
</dbReference>
<evidence type="ECO:0000313" key="3">
    <source>
        <dbReference type="Proteomes" id="UP000220006"/>
    </source>
</evidence>
<organism evidence="2 3">
    <name type="scientific">Bacillus cereus</name>
    <dbReference type="NCBI Taxonomy" id="1396"/>
    <lineage>
        <taxon>Bacteria</taxon>
        <taxon>Bacillati</taxon>
        <taxon>Bacillota</taxon>
        <taxon>Bacilli</taxon>
        <taxon>Bacillales</taxon>
        <taxon>Bacillaceae</taxon>
        <taxon>Bacillus</taxon>
        <taxon>Bacillus cereus group</taxon>
    </lineage>
</organism>
<dbReference type="SUPFAM" id="SSF160631">
    <property type="entry name" value="SMI1/KNR4-like"/>
    <property type="match status" value="1"/>
</dbReference>
<dbReference type="EMBL" id="NVLK01000037">
    <property type="protein sequence ID" value="PEC20733.1"/>
    <property type="molecule type" value="Genomic_DNA"/>
</dbReference>
<sequence>MSVSYKNKFVNPEKEIMIQDINTVETKYNFIFPEDFKEHYLTYNGGEPERYVFVDEDGEEYIVTQFIPIKYDEKSGRNLEYCLDTLRVGKVLPNWLIPFADETGGDLYCFSLKEGEEGSIYYWSHEYEFGEDPEEYVFYLTNSLKTFIDSMVEDE</sequence>
<proteinExistence type="predicted"/>
<gene>
    <name evidence="2" type="ORF">COM96_17770</name>
</gene>
<dbReference type="InterPro" id="IPR037883">
    <property type="entry name" value="Knr4/Smi1-like_sf"/>
</dbReference>
<dbReference type="InterPro" id="IPR018958">
    <property type="entry name" value="Knr4/Smi1-like_dom"/>
</dbReference>
<evidence type="ECO:0000259" key="1">
    <source>
        <dbReference type="SMART" id="SM00860"/>
    </source>
</evidence>